<dbReference type="Proteomes" id="UP000250153">
    <property type="component" value="Chromosome"/>
</dbReference>
<name>A0AAD0L176_9LACO</name>
<dbReference type="PROSITE" id="PS51071">
    <property type="entry name" value="HTH_RPIR"/>
    <property type="match status" value="1"/>
</dbReference>
<evidence type="ECO:0000259" key="2">
    <source>
        <dbReference type="PROSITE" id="PS51071"/>
    </source>
</evidence>
<dbReference type="EMBL" id="CP023566">
    <property type="protein sequence ID" value="AWZ39999.1"/>
    <property type="molecule type" value="Genomic_DNA"/>
</dbReference>
<gene>
    <name evidence="4" type="ORF">CPQ89_02560</name>
    <name evidence="3" type="ORF">CPS94_08895</name>
</gene>
<dbReference type="InterPro" id="IPR000281">
    <property type="entry name" value="HTH_RpiR"/>
</dbReference>
<reference evidence="5 6" key="1">
    <citation type="submission" date="2017-09" db="EMBL/GenBank/DDBJ databases">
        <title>Predominant Lactobacillus spp. isolated from feces of mice subjected to short-term calorie restriction.</title>
        <authorList>
            <person name="Zhang C."/>
            <person name="Zhao L."/>
            <person name="Pan F."/>
        </authorList>
    </citation>
    <scope>NUCLEOTIDE SEQUENCE [LARGE SCALE GENOMIC DNA]</scope>
    <source>
        <strain evidence="4 5">CR141</strain>
        <strain evidence="3 6">CR147</strain>
    </source>
</reference>
<dbReference type="GeneID" id="48467263"/>
<evidence type="ECO:0000313" key="5">
    <source>
        <dbReference type="Proteomes" id="UP000250143"/>
    </source>
</evidence>
<dbReference type="Proteomes" id="UP000250143">
    <property type="component" value="Chromosome"/>
</dbReference>
<feature type="domain" description="HTH rpiR-type" evidence="2">
    <location>
        <begin position="1"/>
        <end position="50"/>
    </location>
</feature>
<dbReference type="EMBL" id="CP023565">
    <property type="protein sequence ID" value="AWZ39029.1"/>
    <property type="molecule type" value="Genomic_DNA"/>
</dbReference>
<accession>A0AAD0L176</accession>
<evidence type="ECO:0000313" key="3">
    <source>
        <dbReference type="EMBL" id="AWZ39029.1"/>
    </source>
</evidence>
<dbReference type="Gene3D" id="1.10.10.10">
    <property type="entry name" value="Winged helix-like DNA-binding domain superfamily/Winged helix DNA-binding domain"/>
    <property type="match status" value="1"/>
</dbReference>
<dbReference type="RefSeq" id="WP_112193846.1">
    <property type="nucleotide sequence ID" value="NZ_CABIVU010000119.1"/>
</dbReference>
<evidence type="ECO:0000313" key="4">
    <source>
        <dbReference type="EMBL" id="AWZ39999.1"/>
    </source>
</evidence>
<keyword evidence="5" id="KW-1185">Reference proteome</keyword>
<sequence>MKQESKYYNQTEIADLLGVSKAAISRYLKKLNVSGIEENKSKLYPETVLKQLKKEIKSENTNKNTPPSTIQLLQQQIEQLKEENKTLIKLKISLPNLENDKAHIIV</sequence>
<dbReference type="GO" id="GO:0003700">
    <property type="term" value="F:DNA-binding transcription factor activity"/>
    <property type="evidence" value="ECO:0007669"/>
    <property type="project" value="InterPro"/>
</dbReference>
<dbReference type="InterPro" id="IPR036388">
    <property type="entry name" value="WH-like_DNA-bd_sf"/>
</dbReference>
<feature type="coiled-coil region" evidence="1">
    <location>
        <begin position="70"/>
        <end position="100"/>
    </location>
</feature>
<proteinExistence type="predicted"/>
<protein>
    <recommendedName>
        <fullName evidence="2">HTH rpiR-type domain-containing protein</fullName>
    </recommendedName>
</protein>
<keyword evidence="1" id="KW-0175">Coiled coil</keyword>
<evidence type="ECO:0000313" key="6">
    <source>
        <dbReference type="Proteomes" id="UP000250153"/>
    </source>
</evidence>
<dbReference type="Pfam" id="PF01022">
    <property type="entry name" value="HTH_5"/>
    <property type="match status" value="1"/>
</dbReference>
<evidence type="ECO:0000256" key="1">
    <source>
        <dbReference type="SAM" id="Coils"/>
    </source>
</evidence>
<organism evidence="3 6">
    <name type="scientific">Ligilactobacillus murinus</name>
    <dbReference type="NCBI Taxonomy" id="1622"/>
    <lineage>
        <taxon>Bacteria</taxon>
        <taxon>Bacillati</taxon>
        <taxon>Bacillota</taxon>
        <taxon>Bacilli</taxon>
        <taxon>Lactobacillales</taxon>
        <taxon>Lactobacillaceae</taxon>
        <taxon>Ligilactobacillus</taxon>
    </lineage>
</organism>
<dbReference type="AlphaFoldDB" id="A0AAD0L176"/>
<dbReference type="KEGG" id="lmur:CPS94_08895"/>
<dbReference type="InterPro" id="IPR001845">
    <property type="entry name" value="HTH_ArsR_DNA-bd_dom"/>
</dbReference>